<dbReference type="EC" id="1.13.11.20" evidence="3"/>
<comment type="catalytic activity">
    <reaction evidence="7">
        <text>L-cysteine + O2 = 3-sulfino-L-alanine + H(+)</text>
        <dbReference type="Rhea" id="RHEA:20441"/>
        <dbReference type="ChEBI" id="CHEBI:15378"/>
        <dbReference type="ChEBI" id="CHEBI:15379"/>
        <dbReference type="ChEBI" id="CHEBI:35235"/>
        <dbReference type="ChEBI" id="CHEBI:61085"/>
        <dbReference type="EC" id="1.13.11.20"/>
    </reaction>
    <physiologicalReaction direction="left-to-right" evidence="7">
        <dbReference type="Rhea" id="RHEA:20442"/>
    </physiologicalReaction>
</comment>
<feature type="non-terminal residue" evidence="8">
    <location>
        <position position="1"/>
    </location>
</feature>
<comment type="similarity">
    <text evidence="2">Belongs to the cysteine dioxygenase family.</text>
</comment>
<name>A0AA38FIP9_TAXCH</name>
<dbReference type="InterPro" id="IPR011051">
    <property type="entry name" value="RmlC_Cupin_sf"/>
</dbReference>
<sequence length="175" mass="19500">TFKPIDVGLNEDPLEQDRGYGCFGQNIQRNRHSAMAARWSQPVTYLHIYECDNFTIGIFCLPTSAVIPLHDHPGMIVLSKLLYGSMHVKGYDWVDPLDVQKSTGRSQLRLAKLKADTVITAPCEPSVLYPTTGGNIHSFTAVTSCAVLDVLAPPYSDTAGRHCTYYRDYPYEAFP</sequence>
<comment type="cofactor">
    <cofactor evidence="1">
        <name>Fe(2+)</name>
        <dbReference type="ChEBI" id="CHEBI:29033"/>
    </cofactor>
</comment>
<evidence type="ECO:0000256" key="6">
    <source>
        <dbReference type="ARBA" id="ARBA00023004"/>
    </source>
</evidence>
<keyword evidence="9" id="KW-1185">Reference proteome</keyword>
<evidence type="ECO:0000313" key="8">
    <source>
        <dbReference type="EMBL" id="KAH9304150.1"/>
    </source>
</evidence>
<dbReference type="OMA" id="VITAPCE"/>
<reference evidence="8 9" key="1">
    <citation type="journal article" date="2021" name="Nat. Plants">
        <title>The Taxus genome provides insights into paclitaxel biosynthesis.</title>
        <authorList>
            <person name="Xiong X."/>
            <person name="Gou J."/>
            <person name="Liao Q."/>
            <person name="Li Y."/>
            <person name="Zhou Q."/>
            <person name="Bi G."/>
            <person name="Li C."/>
            <person name="Du R."/>
            <person name="Wang X."/>
            <person name="Sun T."/>
            <person name="Guo L."/>
            <person name="Liang H."/>
            <person name="Lu P."/>
            <person name="Wu Y."/>
            <person name="Zhang Z."/>
            <person name="Ro D.K."/>
            <person name="Shang Y."/>
            <person name="Huang S."/>
            <person name="Yan J."/>
        </authorList>
    </citation>
    <scope>NUCLEOTIDE SEQUENCE [LARGE SCALE GENOMIC DNA]</scope>
    <source>
        <strain evidence="8">Ta-2019</strain>
    </source>
</reference>
<evidence type="ECO:0000256" key="4">
    <source>
        <dbReference type="ARBA" id="ARBA00022723"/>
    </source>
</evidence>
<evidence type="ECO:0000256" key="2">
    <source>
        <dbReference type="ARBA" id="ARBA00006622"/>
    </source>
</evidence>
<dbReference type="SUPFAM" id="SSF51182">
    <property type="entry name" value="RmlC-like cupins"/>
    <property type="match status" value="1"/>
</dbReference>
<dbReference type="Gene3D" id="2.60.120.10">
    <property type="entry name" value="Jelly Rolls"/>
    <property type="match status" value="1"/>
</dbReference>
<keyword evidence="4" id="KW-0479">Metal-binding</keyword>
<evidence type="ECO:0000256" key="3">
    <source>
        <dbReference type="ARBA" id="ARBA00013133"/>
    </source>
</evidence>
<dbReference type="Proteomes" id="UP000824469">
    <property type="component" value="Unassembled WGS sequence"/>
</dbReference>
<proteinExistence type="inferred from homology"/>
<keyword evidence="6" id="KW-0408">Iron</keyword>
<dbReference type="InterPro" id="IPR012864">
    <property type="entry name" value="PCO/ADO"/>
</dbReference>
<dbReference type="CDD" id="cd20289">
    <property type="entry name" value="cupin_ADO"/>
    <property type="match status" value="1"/>
</dbReference>
<dbReference type="GO" id="GO:0046872">
    <property type="term" value="F:metal ion binding"/>
    <property type="evidence" value="ECO:0007669"/>
    <property type="project" value="UniProtKB-KW"/>
</dbReference>
<accession>A0AA38FIP9</accession>
<dbReference type="GO" id="GO:0017172">
    <property type="term" value="F:cysteine dioxygenase activity"/>
    <property type="evidence" value="ECO:0007669"/>
    <property type="project" value="UniProtKB-EC"/>
</dbReference>
<dbReference type="InterPro" id="IPR014710">
    <property type="entry name" value="RmlC-like_jellyroll"/>
</dbReference>
<evidence type="ECO:0000313" key="9">
    <source>
        <dbReference type="Proteomes" id="UP000824469"/>
    </source>
</evidence>
<dbReference type="AlphaFoldDB" id="A0AA38FIP9"/>
<organism evidence="8 9">
    <name type="scientific">Taxus chinensis</name>
    <name type="common">Chinese yew</name>
    <name type="synonym">Taxus wallichiana var. chinensis</name>
    <dbReference type="NCBI Taxonomy" id="29808"/>
    <lineage>
        <taxon>Eukaryota</taxon>
        <taxon>Viridiplantae</taxon>
        <taxon>Streptophyta</taxon>
        <taxon>Embryophyta</taxon>
        <taxon>Tracheophyta</taxon>
        <taxon>Spermatophyta</taxon>
        <taxon>Pinopsida</taxon>
        <taxon>Pinidae</taxon>
        <taxon>Conifers II</taxon>
        <taxon>Cupressales</taxon>
        <taxon>Taxaceae</taxon>
        <taxon>Taxus</taxon>
    </lineage>
</organism>
<evidence type="ECO:0000256" key="5">
    <source>
        <dbReference type="ARBA" id="ARBA00023002"/>
    </source>
</evidence>
<dbReference type="PANTHER" id="PTHR22966:SF29">
    <property type="entry name" value="PLANT CYSTEINE OXIDASE 3"/>
    <property type="match status" value="1"/>
</dbReference>
<keyword evidence="5" id="KW-0560">Oxidoreductase</keyword>
<protein>
    <recommendedName>
        <fullName evidence="3">cysteine dioxygenase</fullName>
        <ecNumber evidence="3">1.13.11.20</ecNumber>
    </recommendedName>
</protein>
<comment type="caution">
    <text evidence="8">The sequence shown here is derived from an EMBL/GenBank/DDBJ whole genome shotgun (WGS) entry which is preliminary data.</text>
</comment>
<evidence type="ECO:0000256" key="1">
    <source>
        <dbReference type="ARBA" id="ARBA00001954"/>
    </source>
</evidence>
<gene>
    <name evidence="8" type="ORF">KI387_008554</name>
</gene>
<evidence type="ECO:0000256" key="7">
    <source>
        <dbReference type="ARBA" id="ARBA00024284"/>
    </source>
</evidence>
<dbReference type="GO" id="GO:0070483">
    <property type="term" value="P:detection of hypoxia"/>
    <property type="evidence" value="ECO:0007669"/>
    <property type="project" value="UniProtKB-ARBA"/>
</dbReference>
<feature type="non-terminal residue" evidence="8">
    <location>
        <position position="175"/>
    </location>
</feature>
<dbReference type="Pfam" id="PF07847">
    <property type="entry name" value="PCO_ADO"/>
    <property type="match status" value="1"/>
</dbReference>
<dbReference type="PANTHER" id="PTHR22966">
    <property type="entry name" value="2-AMINOETHANETHIOL DIOXYGENASE"/>
    <property type="match status" value="1"/>
</dbReference>
<dbReference type="EMBL" id="JAHRHJ020000008">
    <property type="protein sequence ID" value="KAH9304150.1"/>
    <property type="molecule type" value="Genomic_DNA"/>
</dbReference>